<name>A0ABP1F665_9FLAO</name>
<dbReference type="EMBL" id="CAXJRC010000011">
    <property type="protein sequence ID" value="CAL2105918.1"/>
    <property type="molecule type" value="Genomic_DNA"/>
</dbReference>
<keyword evidence="1" id="KW-0812">Transmembrane</keyword>
<dbReference type="PANTHER" id="PTHR34220">
    <property type="entry name" value="SENSOR HISTIDINE KINASE YPDA"/>
    <property type="match status" value="1"/>
</dbReference>
<feature type="domain" description="Signal transduction histidine kinase internal region" evidence="2">
    <location>
        <begin position="160"/>
        <end position="236"/>
    </location>
</feature>
<feature type="transmembrane region" description="Helical" evidence="1">
    <location>
        <begin position="119"/>
        <end position="140"/>
    </location>
</feature>
<feature type="transmembrane region" description="Helical" evidence="1">
    <location>
        <begin position="15"/>
        <end position="34"/>
    </location>
</feature>
<reference evidence="3 4" key="1">
    <citation type="submission" date="2024-05" db="EMBL/GenBank/DDBJ databases">
        <authorList>
            <person name="Duchaud E."/>
        </authorList>
    </citation>
    <scope>NUCLEOTIDE SEQUENCE [LARGE SCALE GENOMIC DNA]</scope>
    <source>
        <strain evidence="3">Ena-SAMPLE-TAB-13-05-2024-13:56:06:370-140305</strain>
    </source>
</reference>
<accession>A0ABP1F665</accession>
<comment type="caution">
    <text evidence="3">The sequence shown here is derived from an EMBL/GenBank/DDBJ whole genome shotgun (WGS) entry which is preliminary data.</text>
</comment>
<protein>
    <submittedName>
        <fullName evidence="3">Histidine kinase</fullName>
    </submittedName>
</protein>
<keyword evidence="1" id="KW-1133">Transmembrane helix</keyword>
<feature type="transmembrane region" description="Helical" evidence="1">
    <location>
        <begin position="76"/>
        <end position="99"/>
    </location>
</feature>
<dbReference type="GO" id="GO:0016301">
    <property type="term" value="F:kinase activity"/>
    <property type="evidence" value="ECO:0007669"/>
    <property type="project" value="UniProtKB-KW"/>
</dbReference>
<evidence type="ECO:0000256" key="1">
    <source>
        <dbReference type="SAM" id="Phobius"/>
    </source>
</evidence>
<keyword evidence="3" id="KW-0418">Kinase</keyword>
<dbReference type="Pfam" id="PF06580">
    <property type="entry name" value="His_kinase"/>
    <property type="match status" value="1"/>
</dbReference>
<evidence type="ECO:0000259" key="2">
    <source>
        <dbReference type="Pfam" id="PF06580"/>
    </source>
</evidence>
<keyword evidence="1" id="KW-0472">Membrane</keyword>
<keyword evidence="4" id="KW-1185">Reference proteome</keyword>
<gene>
    <name evidence="3" type="ORF">T190115A13A_10074</name>
</gene>
<dbReference type="InterPro" id="IPR010559">
    <property type="entry name" value="Sig_transdc_His_kin_internal"/>
</dbReference>
<evidence type="ECO:0000313" key="3">
    <source>
        <dbReference type="EMBL" id="CAL2105918.1"/>
    </source>
</evidence>
<proteinExistence type="predicted"/>
<sequence length="347" mass="41104">MSKKKYSNRTIKKEYHIIFWVGYFIFNVIRWGSYFDDYWYSFKSNLVEFPLHMILAYTNVYYFIPKFLIQKKYKRYISLLVISLCILYIIRTGLNYFLVTKNIWPEAEGIQEAFTFNHIVAVTLGELYVLALVTAIKLTVDWTNQRMRIDNLKKEHLKSELNFLKTQIQPHFFFNTLNNLYSLALEKSDKAPSVVLKLSDIMQYVLYEIKDTKVPLLKEIDYIQNYLDLELLRCNKDSEIDVNIIGDINNVKIPPLIFLSYIENCFKHGNKASTDFYIYISFEKTESNTLIFTLKNTFDFLETPKTKSGIGNANTKRRLDLIFKDNYLLDLSHNNNLYTIKLEIPIN</sequence>
<feature type="transmembrane region" description="Helical" evidence="1">
    <location>
        <begin position="46"/>
        <end position="64"/>
    </location>
</feature>
<evidence type="ECO:0000313" key="4">
    <source>
        <dbReference type="Proteomes" id="UP001497602"/>
    </source>
</evidence>
<dbReference type="PANTHER" id="PTHR34220:SF7">
    <property type="entry name" value="SENSOR HISTIDINE KINASE YPDA"/>
    <property type="match status" value="1"/>
</dbReference>
<dbReference type="InterPro" id="IPR050640">
    <property type="entry name" value="Bact_2-comp_sensor_kinase"/>
</dbReference>
<keyword evidence="3" id="KW-0808">Transferase</keyword>
<organism evidence="3 4">
    <name type="scientific">Tenacibaculum vairaonense</name>
    <dbReference type="NCBI Taxonomy" id="3137860"/>
    <lineage>
        <taxon>Bacteria</taxon>
        <taxon>Pseudomonadati</taxon>
        <taxon>Bacteroidota</taxon>
        <taxon>Flavobacteriia</taxon>
        <taxon>Flavobacteriales</taxon>
        <taxon>Flavobacteriaceae</taxon>
        <taxon>Tenacibaculum</taxon>
    </lineage>
</organism>
<dbReference type="RefSeq" id="WP_348737753.1">
    <property type="nucleotide sequence ID" value="NZ_CAXJRC010000011.1"/>
</dbReference>
<dbReference type="Proteomes" id="UP001497602">
    <property type="component" value="Unassembled WGS sequence"/>
</dbReference>